<dbReference type="Pfam" id="PF13426">
    <property type="entry name" value="PAS_9"/>
    <property type="match status" value="1"/>
</dbReference>
<dbReference type="InterPro" id="IPR052016">
    <property type="entry name" value="Bact_Sigma-Reg"/>
</dbReference>
<name>A0A511YTW8_9CELL</name>
<comment type="caution">
    <text evidence="3">The sequence shown here is derived from an EMBL/GenBank/DDBJ whole genome shotgun (WGS) entry which is preliminary data.</text>
</comment>
<dbReference type="OrthoDB" id="319881at2"/>
<dbReference type="Gene3D" id="3.30.450.20">
    <property type="entry name" value="PAS domain"/>
    <property type="match status" value="2"/>
</dbReference>
<keyword evidence="1" id="KW-0378">Hydrolase</keyword>
<dbReference type="Pfam" id="PF08448">
    <property type="entry name" value="PAS_4"/>
    <property type="match status" value="1"/>
</dbReference>
<reference evidence="3 4" key="1">
    <citation type="submission" date="2019-07" db="EMBL/GenBank/DDBJ databases">
        <title>Whole genome shotgun sequence of Actinotalea fermentans NBRC 105374.</title>
        <authorList>
            <person name="Hosoyama A."/>
            <person name="Uohara A."/>
            <person name="Ohji S."/>
            <person name="Ichikawa N."/>
        </authorList>
    </citation>
    <scope>NUCLEOTIDE SEQUENCE [LARGE SCALE GENOMIC DNA]</scope>
    <source>
        <strain evidence="3 4">NBRC 105374</strain>
    </source>
</reference>
<dbReference type="RefSeq" id="WP_052113917.1">
    <property type="nucleotide sequence ID" value="NZ_BJYK01000001.1"/>
</dbReference>
<dbReference type="PANTHER" id="PTHR43156">
    <property type="entry name" value="STAGE II SPORULATION PROTEIN E-RELATED"/>
    <property type="match status" value="1"/>
</dbReference>
<dbReference type="InterPro" id="IPR001932">
    <property type="entry name" value="PPM-type_phosphatase-like_dom"/>
</dbReference>
<dbReference type="SUPFAM" id="SSF81606">
    <property type="entry name" value="PP2C-like"/>
    <property type="match status" value="1"/>
</dbReference>
<dbReference type="PROSITE" id="PS50112">
    <property type="entry name" value="PAS"/>
    <property type="match status" value="1"/>
</dbReference>
<sequence length="501" mass="52305">MAQDPGARDADPTFAALMRLTSVGIARGVGPRLVGGNGELGRIVGRSAEQVGDGFPWRDLAPPEQPDRLVAAVQTIVARGAVSVTTDVVRPDGTRVPVLVVGVTLPGDGPPWLALVVDLSDEQWRGRLADHESAIVSTLLDDAPVGFALMDRALRFVRINRELAAMNGTSPAEHVGRYVFDVVPDVRGSAEAALRAVLETGEPLRDVEVVGSTPADPGVEHVWIESFFPVRSHPSAEVRGIAAIARDVTRVRALQAELARVTEHQRTALEQLQRALLPDSLPDLAGWSVDARYLSASDQVRLGGDWYDVIVAEDRVVLVVGDVVGHGLTAVGMMAQARAATRAFVSEGYGPGEVLSRVARLLLTPGVSGMATAVVAALDPASGDVEYASAGHPYAFVGGAAGARRLDGAQGPMLGSSPHPYATARTTVPPGGALTMITDGLVERRGESLEVGFGRLAGLLRTADLTGGAPALVDALIRGFPGTGHRDDTCVLAVVRDAGPA</sequence>
<dbReference type="NCBIfam" id="TIGR00229">
    <property type="entry name" value="sensory_box"/>
    <property type="match status" value="1"/>
</dbReference>
<keyword evidence="4" id="KW-1185">Reference proteome</keyword>
<organism evidence="3 4">
    <name type="scientific">Actinotalea fermentans</name>
    <dbReference type="NCBI Taxonomy" id="43671"/>
    <lineage>
        <taxon>Bacteria</taxon>
        <taxon>Bacillati</taxon>
        <taxon>Actinomycetota</taxon>
        <taxon>Actinomycetes</taxon>
        <taxon>Micrococcales</taxon>
        <taxon>Cellulomonadaceae</taxon>
        <taxon>Actinotalea</taxon>
    </lineage>
</organism>
<evidence type="ECO:0000256" key="1">
    <source>
        <dbReference type="ARBA" id="ARBA00022801"/>
    </source>
</evidence>
<dbReference type="InterPro" id="IPR035965">
    <property type="entry name" value="PAS-like_dom_sf"/>
</dbReference>
<gene>
    <name evidence="3" type="ORF">AFE02nite_03710</name>
</gene>
<feature type="domain" description="PAS" evidence="2">
    <location>
        <begin position="132"/>
        <end position="201"/>
    </location>
</feature>
<dbReference type="AlphaFoldDB" id="A0A511YTW8"/>
<dbReference type="EMBL" id="BJYK01000001">
    <property type="protein sequence ID" value="GEN78637.1"/>
    <property type="molecule type" value="Genomic_DNA"/>
</dbReference>
<dbReference type="Pfam" id="PF07228">
    <property type="entry name" value="SpoIIE"/>
    <property type="match status" value="1"/>
</dbReference>
<dbReference type="SMART" id="SM00331">
    <property type="entry name" value="PP2C_SIG"/>
    <property type="match status" value="1"/>
</dbReference>
<dbReference type="GO" id="GO:0016791">
    <property type="term" value="F:phosphatase activity"/>
    <property type="evidence" value="ECO:0007669"/>
    <property type="project" value="TreeGrafter"/>
</dbReference>
<proteinExistence type="predicted"/>
<protein>
    <recommendedName>
        <fullName evidence="2">PAS domain-containing protein</fullName>
    </recommendedName>
</protein>
<dbReference type="InterPro" id="IPR036457">
    <property type="entry name" value="PPM-type-like_dom_sf"/>
</dbReference>
<dbReference type="InterPro" id="IPR013656">
    <property type="entry name" value="PAS_4"/>
</dbReference>
<evidence type="ECO:0000259" key="2">
    <source>
        <dbReference type="PROSITE" id="PS50112"/>
    </source>
</evidence>
<dbReference type="Gene3D" id="3.60.40.10">
    <property type="entry name" value="PPM-type phosphatase domain"/>
    <property type="match status" value="1"/>
</dbReference>
<dbReference type="InterPro" id="IPR000014">
    <property type="entry name" value="PAS"/>
</dbReference>
<evidence type="ECO:0000313" key="4">
    <source>
        <dbReference type="Proteomes" id="UP000321484"/>
    </source>
</evidence>
<dbReference type="PANTHER" id="PTHR43156:SF2">
    <property type="entry name" value="STAGE II SPORULATION PROTEIN E"/>
    <property type="match status" value="1"/>
</dbReference>
<dbReference type="SUPFAM" id="SSF55785">
    <property type="entry name" value="PYP-like sensor domain (PAS domain)"/>
    <property type="match status" value="2"/>
</dbReference>
<dbReference type="Proteomes" id="UP000321484">
    <property type="component" value="Unassembled WGS sequence"/>
</dbReference>
<evidence type="ECO:0000313" key="3">
    <source>
        <dbReference type="EMBL" id="GEN78637.1"/>
    </source>
</evidence>
<accession>A0A511YTW8</accession>